<proteinExistence type="predicted"/>
<dbReference type="InterPro" id="IPR050517">
    <property type="entry name" value="DDR_Repair_Kinase"/>
</dbReference>
<dbReference type="GO" id="GO:0006281">
    <property type="term" value="P:DNA repair"/>
    <property type="evidence" value="ECO:0007669"/>
    <property type="project" value="TreeGrafter"/>
</dbReference>
<dbReference type="GO" id="GO:0006355">
    <property type="term" value="P:regulation of DNA-templated transcription"/>
    <property type="evidence" value="ECO:0007669"/>
    <property type="project" value="TreeGrafter"/>
</dbReference>
<sequence length="208" mass="23994">LVNICMYVCMYVCNQYLHLRRIVQGSMQYCLTAKEPTAYLTLLRTLFRSIGGGAHDKLYREFFPLLPEMLSTLNRLLRSPHRAHARDLLGELCVIVPVRLSTLLPYLSLLMEPLVYVLNCNTVNQVCFIHISLLRKSKEDICREMLTFRLIFSIADVKQTRAIGIKNKISKHPINSLAVELTYILFLIPIAPKIKRNVNISRHMSSFD</sequence>
<dbReference type="AlphaFoldDB" id="A0A183A4D3"/>
<dbReference type="Pfam" id="PF20175">
    <property type="entry name" value="Tra1_central"/>
    <property type="match status" value="1"/>
</dbReference>
<reference evidence="1" key="1">
    <citation type="submission" date="2016-06" db="UniProtKB">
        <authorList>
            <consortium name="WormBaseParasite"/>
        </authorList>
    </citation>
    <scope>IDENTIFICATION</scope>
</reference>
<dbReference type="GO" id="GO:0005634">
    <property type="term" value="C:nucleus"/>
    <property type="evidence" value="ECO:0007669"/>
    <property type="project" value="TreeGrafter"/>
</dbReference>
<accession>A0A183A4D3</accession>
<name>A0A183A4D3_9TREM</name>
<dbReference type="GO" id="GO:0035267">
    <property type="term" value="C:NuA4 histone acetyltransferase complex"/>
    <property type="evidence" value="ECO:0007669"/>
    <property type="project" value="TreeGrafter"/>
</dbReference>
<dbReference type="PANTHER" id="PTHR11139:SF1">
    <property type="entry name" value="TRANSFORMATION_TRANSCRIPTION DOMAIN-ASSOCIATED PROTEIN"/>
    <property type="match status" value="1"/>
</dbReference>
<protein>
    <submittedName>
        <fullName evidence="1">Transformation/transcription domain-associated protein</fullName>
    </submittedName>
</protein>
<dbReference type="WBParaSite" id="ECPE_0000181801-mRNA-1">
    <property type="protein sequence ID" value="ECPE_0000181801-mRNA-1"/>
    <property type="gene ID" value="ECPE_0000181801"/>
</dbReference>
<dbReference type="InterPro" id="IPR046807">
    <property type="entry name" value="Tra1_central"/>
</dbReference>
<evidence type="ECO:0000313" key="1">
    <source>
        <dbReference type="WBParaSite" id="ECPE_0000181801-mRNA-1"/>
    </source>
</evidence>
<dbReference type="GO" id="GO:0000124">
    <property type="term" value="C:SAGA complex"/>
    <property type="evidence" value="ECO:0007669"/>
    <property type="project" value="TreeGrafter"/>
</dbReference>
<organism evidence="1">
    <name type="scientific">Echinostoma caproni</name>
    <dbReference type="NCBI Taxonomy" id="27848"/>
    <lineage>
        <taxon>Eukaryota</taxon>
        <taxon>Metazoa</taxon>
        <taxon>Spiralia</taxon>
        <taxon>Lophotrochozoa</taxon>
        <taxon>Platyhelminthes</taxon>
        <taxon>Trematoda</taxon>
        <taxon>Digenea</taxon>
        <taxon>Plagiorchiida</taxon>
        <taxon>Echinostomata</taxon>
        <taxon>Echinostomatoidea</taxon>
        <taxon>Echinostomatidae</taxon>
        <taxon>Echinostoma</taxon>
    </lineage>
</organism>
<dbReference type="PANTHER" id="PTHR11139">
    <property type="entry name" value="ATAXIA TELANGIECTASIA MUTATED ATM -RELATED"/>
    <property type="match status" value="1"/>
</dbReference>